<comment type="subcellular location">
    <subcellularLocation>
        <location evidence="1">Nucleus</location>
    </subcellularLocation>
</comment>
<feature type="compositionally biased region" description="Acidic residues" evidence="4">
    <location>
        <begin position="13"/>
        <end position="29"/>
    </location>
</feature>
<comment type="caution">
    <text evidence="7">The sequence shown here is derived from an EMBL/GenBank/DDBJ whole genome shotgun (WGS) entry which is preliminary data.</text>
</comment>
<accession>A0ABU7E8X3</accession>
<dbReference type="InterPro" id="IPR021933">
    <property type="entry name" value="SERRATE/Ars2_N"/>
</dbReference>
<dbReference type="Pfam" id="PF04959">
    <property type="entry name" value="ARS2"/>
    <property type="match status" value="1"/>
</dbReference>
<evidence type="ECO:0000256" key="2">
    <source>
        <dbReference type="ARBA" id="ARBA00005407"/>
    </source>
</evidence>
<evidence type="ECO:0008006" key="9">
    <source>
        <dbReference type="Google" id="ProtNLM"/>
    </source>
</evidence>
<feature type="region of interest" description="Disordered" evidence="4">
    <location>
        <begin position="393"/>
        <end position="533"/>
    </location>
</feature>
<keyword evidence="3" id="KW-0539">Nucleus</keyword>
<evidence type="ECO:0000256" key="3">
    <source>
        <dbReference type="ARBA" id="ARBA00023242"/>
    </source>
</evidence>
<dbReference type="Gene3D" id="3.30.70.330">
    <property type="match status" value="1"/>
</dbReference>
<feature type="compositionally biased region" description="Basic and acidic residues" evidence="4">
    <location>
        <begin position="186"/>
        <end position="195"/>
    </location>
</feature>
<feature type="region of interest" description="Disordered" evidence="4">
    <location>
        <begin position="45"/>
        <end position="67"/>
    </location>
</feature>
<dbReference type="SUPFAM" id="SSF54928">
    <property type="entry name" value="RNA-binding domain, RBD"/>
    <property type="match status" value="1"/>
</dbReference>
<feature type="compositionally biased region" description="Basic and acidic residues" evidence="4">
    <location>
        <begin position="427"/>
        <end position="448"/>
    </location>
</feature>
<evidence type="ECO:0000259" key="5">
    <source>
        <dbReference type="Pfam" id="PF04959"/>
    </source>
</evidence>
<keyword evidence="8" id="KW-1185">Reference proteome</keyword>
<feature type="domain" description="SERRATE/Ars2 N-terminal" evidence="6">
    <location>
        <begin position="278"/>
        <end position="387"/>
    </location>
</feature>
<dbReference type="PANTHER" id="PTHR13165">
    <property type="entry name" value="ARSENITE-RESISTANCE PROTEIN 2"/>
    <property type="match status" value="1"/>
</dbReference>
<dbReference type="Proteomes" id="UP001352852">
    <property type="component" value="Unassembled WGS sequence"/>
</dbReference>
<feature type="compositionally biased region" description="Basic and acidic residues" evidence="4">
    <location>
        <begin position="45"/>
        <end position="55"/>
    </location>
</feature>
<organism evidence="7 8">
    <name type="scientific">Characodon lateralis</name>
    <dbReference type="NCBI Taxonomy" id="208331"/>
    <lineage>
        <taxon>Eukaryota</taxon>
        <taxon>Metazoa</taxon>
        <taxon>Chordata</taxon>
        <taxon>Craniata</taxon>
        <taxon>Vertebrata</taxon>
        <taxon>Euteleostomi</taxon>
        <taxon>Actinopterygii</taxon>
        <taxon>Neopterygii</taxon>
        <taxon>Teleostei</taxon>
        <taxon>Neoteleostei</taxon>
        <taxon>Acanthomorphata</taxon>
        <taxon>Ovalentaria</taxon>
        <taxon>Atherinomorphae</taxon>
        <taxon>Cyprinodontiformes</taxon>
        <taxon>Goodeidae</taxon>
        <taxon>Characodon</taxon>
    </lineage>
</organism>
<feature type="compositionally biased region" description="Basic and acidic residues" evidence="4">
    <location>
        <begin position="508"/>
        <end position="524"/>
    </location>
</feature>
<feature type="domain" description="SERRATE/Ars2 C-terminal" evidence="5">
    <location>
        <begin position="749"/>
        <end position="941"/>
    </location>
</feature>
<feature type="region of interest" description="Disordered" evidence="4">
    <location>
        <begin position="866"/>
        <end position="896"/>
    </location>
</feature>
<feature type="compositionally biased region" description="Acidic residues" evidence="4">
    <location>
        <begin position="498"/>
        <end position="507"/>
    </location>
</feature>
<dbReference type="InterPro" id="IPR012677">
    <property type="entry name" value="Nucleotide-bd_a/b_plait_sf"/>
</dbReference>
<dbReference type="InterPro" id="IPR039727">
    <property type="entry name" value="SE/Ars2"/>
</dbReference>
<evidence type="ECO:0000256" key="1">
    <source>
        <dbReference type="ARBA" id="ARBA00004123"/>
    </source>
</evidence>
<feature type="compositionally biased region" description="Basic and acidic residues" evidence="4">
    <location>
        <begin position="946"/>
        <end position="955"/>
    </location>
</feature>
<feature type="region of interest" description="Disordered" evidence="4">
    <location>
        <begin position="152"/>
        <end position="171"/>
    </location>
</feature>
<dbReference type="InterPro" id="IPR035979">
    <property type="entry name" value="RBD_domain_sf"/>
</dbReference>
<feature type="compositionally biased region" description="Low complexity" evidence="4">
    <location>
        <begin position="481"/>
        <end position="490"/>
    </location>
</feature>
<evidence type="ECO:0000259" key="6">
    <source>
        <dbReference type="Pfam" id="PF12066"/>
    </source>
</evidence>
<dbReference type="InterPro" id="IPR007042">
    <property type="entry name" value="SERRATE/Ars2_C"/>
</dbReference>
<feature type="compositionally biased region" description="Acidic residues" evidence="4">
    <location>
        <begin position="453"/>
        <end position="464"/>
    </location>
</feature>
<feature type="region of interest" description="Disordered" evidence="4">
    <location>
        <begin position="186"/>
        <end position="213"/>
    </location>
</feature>
<proteinExistence type="inferred from homology"/>
<evidence type="ECO:0000256" key="4">
    <source>
        <dbReference type="SAM" id="MobiDB-lite"/>
    </source>
</evidence>
<dbReference type="Pfam" id="PF12066">
    <property type="entry name" value="SERRATE_Ars2_N"/>
    <property type="match status" value="1"/>
</dbReference>
<comment type="similarity">
    <text evidence="2">Belongs to the ARS2 family.</text>
</comment>
<evidence type="ECO:0000313" key="8">
    <source>
        <dbReference type="Proteomes" id="UP001352852"/>
    </source>
</evidence>
<protein>
    <recommendedName>
        <fullName evidence="9">Serrate RNA effector molecule homolog</fullName>
    </recommendedName>
</protein>
<feature type="region of interest" description="Disordered" evidence="4">
    <location>
        <begin position="911"/>
        <end position="955"/>
    </location>
</feature>
<evidence type="ECO:0000313" key="7">
    <source>
        <dbReference type="EMBL" id="MED6283733.1"/>
    </source>
</evidence>
<feature type="region of interest" description="Disordered" evidence="4">
    <location>
        <begin position="1"/>
        <end position="29"/>
    </location>
</feature>
<sequence length="968" mass="110497">MSRQGRMGPDSEQVPESEQVLDTEQVPESEQVLEIEHVLDTELVPESERLLDTEQGRGPGGSSTTRSWAQLTSDWMYEGYVSGAGSTHRGAAGRTVLRIWAEPEVSLIHGDLWRHTVSLAASLWFLRVEAGQFQMGDSDDEFDRRRRDKFRRERSDMERSREREERRRDDWADREWDRGRERRRDYDRGRRERFSPPRHISPQHKRMRRDWDDHRGDPFRYDLPYGGGAPFPGAGPQGWHPDFPHLHPHPGVHPLQGRLGMMDPDLPPPGPPTMRSFKEFLLNMEDSVDETEAVKRYNQYKLDFRRQQLQDFFLQHKDHEWFRSKYHPDDITARKAESLAALKTRQAVFMFLLDNNWLDNVSLDMEHEPALIKLLDAAVIKMEGGTDFDLQVLEAPAGGSGGGASGGEKSQADPSEGNISTQSGSEGQKEESGSIERTKESEKNHEGTRSPQQEEEEKHDEEEEQKTAKKGRKRKRSLSADSGEGSVSDSDSSHSDGEKEEEEEDPDDERRKERGKEREKEAPPKPRPLHLTTSLFIRSIPPEVSKEEITALCRRYPGFLRVALSDPQPERRFFRRCWVTFDRSINIKETCWNLQNIRLRDCELAPVVNRDLSRRVRTVNGLTHHKPVVRNDIRLSARLIHSLDQRGELWSEQTETNPVLKNITDYLIEEVSAEEEELIGASGGNTEDAGDPKNPASSDVPVETDEKLLKVLDRLLLYLRLVHSVDYYNFCEYPAEDEMPHRCGLIHVRGPLPVAKITPTEVSEHQKMCEERLAPLFSPSETLNEEEAVRLGKKNPEQEVEKFLSANTQELSKDKWLCPLSGKKFKAPEFVRKHILNKHGEKVTAVRQEVEFFNNFLLDAKRPALQENKPLPPPAQATPPGMAAFPGQSPQQQSLLGYPPGARPPMPGFPGVGPHLPPGQFGLGRGNYDNFRGGGFPGKQRNSRGMRGDPRSIIEYRDLDAPDDLDFF</sequence>
<feature type="region of interest" description="Disordered" evidence="4">
    <location>
        <begin position="677"/>
        <end position="701"/>
    </location>
</feature>
<dbReference type="EMBL" id="JAHUTJ010050004">
    <property type="protein sequence ID" value="MED6283733.1"/>
    <property type="molecule type" value="Genomic_DNA"/>
</dbReference>
<gene>
    <name evidence="7" type="ORF">CHARACLAT_011996</name>
</gene>
<reference evidence="7 8" key="1">
    <citation type="submission" date="2021-06" db="EMBL/GenBank/DDBJ databases">
        <authorList>
            <person name="Palmer J.M."/>
        </authorList>
    </citation>
    <scope>NUCLEOTIDE SEQUENCE [LARGE SCALE GENOMIC DNA]</scope>
    <source>
        <strain evidence="7 8">CL_MEX2019</strain>
        <tissue evidence="7">Muscle</tissue>
    </source>
</reference>
<dbReference type="PANTHER" id="PTHR13165:SF0">
    <property type="entry name" value="SERRATE RNA EFFECTOR MOLECULE HOMOLOG"/>
    <property type="match status" value="1"/>
</dbReference>
<feature type="compositionally biased region" description="Basic residues" evidence="4">
    <location>
        <begin position="468"/>
        <end position="477"/>
    </location>
</feature>
<name>A0ABU7E8X3_9TELE</name>